<name>A0A7S8FAC0_9BACT</name>
<reference evidence="2 3" key="1">
    <citation type="journal article" date="2020" name="ISME J.">
        <title>Enrichment and physiological characterization of a novel comammox Nitrospira indicates ammonium inhibition of complete nitrification.</title>
        <authorList>
            <person name="Sakoula D."/>
            <person name="Koch H."/>
            <person name="Frank J."/>
            <person name="Jetten M.S.M."/>
            <person name="van Kessel M.A.H.J."/>
            <person name="Lucker S."/>
        </authorList>
    </citation>
    <scope>NUCLEOTIDE SEQUENCE [LARGE SCALE GENOMIC DNA]</scope>
    <source>
        <strain evidence="2">Comreactor17</strain>
    </source>
</reference>
<evidence type="ECO:0000313" key="2">
    <source>
        <dbReference type="EMBL" id="QPD02255.1"/>
    </source>
</evidence>
<dbReference type="KEGG" id="nkf:Nkreftii_000029"/>
<proteinExistence type="predicted"/>
<evidence type="ECO:0000256" key="1">
    <source>
        <dbReference type="SAM" id="Phobius"/>
    </source>
</evidence>
<dbReference type="AlphaFoldDB" id="A0A7S8FAC0"/>
<organism evidence="2 3">
    <name type="scientific">Candidatus Nitrospira kreftii</name>
    <dbReference type="NCBI Taxonomy" id="2652173"/>
    <lineage>
        <taxon>Bacteria</taxon>
        <taxon>Pseudomonadati</taxon>
        <taxon>Nitrospirota</taxon>
        <taxon>Nitrospiria</taxon>
        <taxon>Nitrospirales</taxon>
        <taxon>Nitrospiraceae</taxon>
        <taxon>Nitrospira</taxon>
    </lineage>
</organism>
<evidence type="ECO:0000313" key="3">
    <source>
        <dbReference type="Proteomes" id="UP000593737"/>
    </source>
</evidence>
<dbReference type="Proteomes" id="UP000593737">
    <property type="component" value="Chromosome"/>
</dbReference>
<keyword evidence="1" id="KW-1133">Transmembrane helix</keyword>
<feature type="transmembrane region" description="Helical" evidence="1">
    <location>
        <begin position="21"/>
        <end position="42"/>
    </location>
</feature>
<sequence>MAWATVASDLHQLGNSLSADIIGWGAAVIGIALTASAVLWVLRILRA</sequence>
<protein>
    <submittedName>
        <fullName evidence="2">Uncharacterized protein</fullName>
    </submittedName>
</protein>
<keyword evidence="1" id="KW-0812">Transmembrane</keyword>
<accession>A0A7S8FAC0</accession>
<gene>
    <name evidence="2" type="ORF">Nkreftii_000029</name>
</gene>
<keyword evidence="1" id="KW-0472">Membrane</keyword>
<dbReference type="EMBL" id="CP047423">
    <property type="protein sequence ID" value="QPD02255.1"/>
    <property type="molecule type" value="Genomic_DNA"/>
</dbReference>